<dbReference type="Gene3D" id="3.30.420.10">
    <property type="entry name" value="Ribonuclease H-like superfamily/Ribonuclease H"/>
    <property type="match status" value="1"/>
</dbReference>
<evidence type="ECO:0000313" key="2">
    <source>
        <dbReference type="Proteomes" id="UP000813463"/>
    </source>
</evidence>
<dbReference type="CDD" id="cd06222">
    <property type="entry name" value="RNase_H_like"/>
    <property type="match status" value="1"/>
</dbReference>
<name>A0ABM3QZU7_SPIOL</name>
<keyword evidence="2" id="KW-1185">Reference proteome</keyword>
<accession>A0ABM3QZU7</accession>
<feature type="domain" description="RNase H type-1" evidence="1">
    <location>
        <begin position="46"/>
        <end position="155"/>
    </location>
</feature>
<dbReference type="SUPFAM" id="SSF53098">
    <property type="entry name" value="Ribonuclease H-like"/>
    <property type="match status" value="1"/>
</dbReference>
<dbReference type="Pfam" id="PF13456">
    <property type="entry name" value="RVT_3"/>
    <property type="match status" value="1"/>
</dbReference>
<dbReference type="InterPro" id="IPR053151">
    <property type="entry name" value="RNase_H-like"/>
</dbReference>
<evidence type="ECO:0000259" key="1">
    <source>
        <dbReference type="Pfam" id="PF13456"/>
    </source>
</evidence>
<dbReference type="InterPro" id="IPR002156">
    <property type="entry name" value="RNaseH_domain"/>
</dbReference>
<dbReference type="RefSeq" id="XP_056688900.1">
    <property type="nucleotide sequence ID" value="XM_056832922.1"/>
</dbReference>
<reference evidence="3" key="2">
    <citation type="submission" date="2025-08" db="UniProtKB">
        <authorList>
            <consortium name="RefSeq"/>
        </authorList>
    </citation>
    <scope>IDENTIFICATION</scope>
    <source>
        <tissue evidence="3">Leaf</tissue>
    </source>
</reference>
<dbReference type="InterPro" id="IPR012337">
    <property type="entry name" value="RNaseH-like_sf"/>
</dbReference>
<dbReference type="PANTHER" id="PTHR47723">
    <property type="entry name" value="OS05G0353850 PROTEIN"/>
    <property type="match status" value="1"/>
</dbReference>
<reference evidence="2" key="1">
    <citation type="journal article" date="2021" name="Nat. Commun.">
        <title>Genomic analyses provide insights into spinach domestication and the genetic basis of agronomic traits.</title>
        <authorList>
            <person name="Cai X."/>
            <person name="Sun X."/>
            <person name="Xu C."/>
            <person name="Sun H."/>
            <person name="Wang X."/>
            <person name="Ge C."/>
            <person name="Zhang Z."/>
            <person name="Wang Q."/>
            <person name="Fei Z."/>
            <person name="Jiao C."/>
            <person name="Wang Q."/>
        </authorList>
    </citation>
    <scope>NUCLEOTIDE SEQUENCE [LARGE SCALE GENOMIC DNA]</scope>
    <source>
        <strain evidence="2">cv. Varoflay</strain>
    </source>
</reference>
<dbReference type="Proteomes" id="UP000813463">
    <property type="component" value="Chromosome 6"/>
</dbReference>
<proteinExistence type="predicted"/>
<protein>
    <recommendedName>
        <fullName evidence="1">RNase H type-1 domain-containing protein</fullName>
    </recommendedName>
</protein>
<gene>
    <name evidence="3" type="primary">LOC130463706</name>
</gene>
<dbReference type="PANTHER" id="PTHR47723:SF23">
    <property type="entry name" value="REVERSE TRANSCRIPTASE-LIKE PROTEIN"/>
    <property type="match status" value="1"/>
</dbReference>
<dbReference type="GeneID" id="130463706"/>
<evidence type="ECO:0000313" key="3">
    <source>
        <dbReference type="RefSeq" id="XP_056688900.1"/>
    </source>
</evidence>
<dbReference type="InterPro" id="IPR036397">
    <property type="entry name" value="RNaseH_sf"/>
</dbReference>
<organism evidence="2 3">
    <name type="scientific">Spinacia oleracea</name>
    <name type="common">Spinach</name>
    <dbReference type="NCBI Taxonomy" id="3562"/>
    <lineage>
        <taxon>Eukaryota</taxon>
        <taxon>Viridiplantae</taxon>
        <taxon>Streptophyta</taxon>
        <taxon>Embryophyta</taxon>
        <taxon>Tracheophyta</taxon>
        <taxon>Spermatophyta</taxon>
        <taxon>Magnoliopsida</taxon>
        <taxon>eudicotyledons</taxon>
        <taxon>Gunneridae</taxon>
        <taxon>Pentapetalae</taxon>
        <taxon>Caryophyllales</taxon>
        <taxon>Chenopodiaceae</taxon>
        <taxon>Chenopodioideae</taxon>
        <taxon>Anserineae</taxon>
        <taxon>Spinacia</taxon>
    </lineage>
</organism>
<sequence length="155" mass="17601">MAIRINIDQHQLKGTPLTSHTHTNVTQNPPVLVRWYPPPQGTFKLNFDGSCKTASTAAGFIIRDSNGAPISIHTYNLGITQAFMEEACALHKGLQEAKKLNIKHLHIEGDNMMVINVVKGTWKTPWKLHFVIQDILEIINSFYTWNIKHVYREAN</sequence>
<dbReference type="InterPro" id="IPR044730">
    <property type="entry name" value="RNase_H-like_dom_plant"/>
</dbReference>